<sequence>MPRVSKFHIVALVPPGPTVAHYERPGIPASCRKWVPGSAYNGNHNIVCMKVYSFASNLREIRIRGPRLRSNTQVLTEARPQGGSSCIGVRVAFVLRPF</sequence>
<reference evidence="2" key="1">
    <citation type="submission" date="2016-03" db="EMBL/GenBank/DDBJ databases">
        <authorList>
            <person name="Guldener U."/>
        </authorList>
    </citation>
    <scope>NUCLEOTIDE SEQUENCE [LARGE SCALE GENOMIC DNA]</scope>
</reference>
<dbReference type="Proteomes" id="UP000177625">
    <property type="component" value="Unassembled WGS sequence"/>
</dbReference>
<evidence type="ECO:0000313" key="1">
    <source>
        <dbReference type="EMBL" id="CZT49196.1"/>
    </source>
</evidence>
<proteinExistence type="predicted"/>
<dbReference type="EMBL" id="FJVC01000369">
    <property type="protein sequence ID" value="CZT49196.1"/>
    <property type="molecule type" value="Genomic_DNA"/>
</dbReference>
<protein>
    <submittedName>
        <fullName evidence="1">Uncharacterized protein</fullName>
    </submittedName>
</protein>
<organism evidence="1 2">
    <name type="scientific">Rhynchosporium secalis</name>
    <name type="common">Barley scald fungus</name>
    <dbReference type="NCBI Taxonomy" id="38038"/>
    <lineage>
        <taxon>Eukaryota</taxon>
        <taxon>Fungi</taxon>
        <taxon>Dikarya</taxon>
        <taxon>Ascomycota</taxon>
        <taxon>Pezizomycotina</taxon>
        <taxon>Leotiomycetes</taxon>
        <taxon>Helotiales</taxon>
        <taxon>Ploettnerulaceae</taxon>
        <taxon>Rhynchosporium</taxon>
    </lineage>
</organism>
<accession>A0A1E1MJF0</accession>
<name>A0A1E1MJF0_RHYSE</name>
<keyword evidence="2" id="KW-1185">Reference proteome</keyword>
<dbReference type="AlphaFoldDB" id="A0A1E1MJF0"/>
<evidence type="ECO:0000313" key="2">
    <source>
        <dbReference type="Proteomes" id="UP000177625"/>
    </source>
</evidence>
<gene>
    <name evidence="1" type="ORF">RSE6_10001</name>
</gene>